<reference evidence="6" key="3">
    <citation type="submission" date="2015-02" db="UniProtKB">
        <authorList>
            <consortium name="EnsemblProtists"/>
        </authorList>
    </citation>
    <scope>IDENTIFICATION</scope>
    <source>
        <strain evidence="6">DAOM BR144</strain>
    </source>
</reference>
<evidence type="ECO:0000259" key="5">
    <source>
        <dbReference type="SMART" id="SM00236"/>
    </source>
</evidence>
<dbReference type="VEuPathDB" id="FungiDB:PYU1_G007698"/>
<reference evidence="7" key="1">
    <citation type="journal article" date="2010" name="Genome Biol.">
        <title>Genome sequence of the necrotrophic plant pathogen Pythium ultimum reveals original pathogenicity mechanisms and effector repertoire.</title>
        <authorList>
            <person name="Levesque C.A."/>
            <person name="Brouwer H."/>
            <person name="Cano L."/>
            <person name="Hamilton J.P."/>
            <person name="Holt C."/>
            <person name="Huitema E."/>
            <person name="Raffaele S."/>
            <person name="Robideau G.P."/>
            <person name="Thines M."/>
            <person name="Win J."/>
            <person name="Zerillo M.M."/>
            <person name="Beakes G.W."/>
            <person name="Boore J.L."/>
            <person name="Busam D."/>
            <person name="Dumas B."/>
            <person name="Ferriera S."/>
            <person name="Fuerstenberg S.I."/>
            <person name="Gachon C.M."/>
            <person name="Gaulin E."/>
            <person name="Govers F."/>
            <person name="Grenville-Briggs L."/>
            <person name="Horner N."/>
            <person name="Hostetler J."/>
            <person name="Jiang R.H."/>
            <person name="Johnson J."/>
            <person name="Krajaejun T."/>
            <person name="Lin H."/>
            <person name="Meijer H.J."/>
            <person name="Moore B."/>
            <person name="Morris P."/>
            <person name="Phuntmart V."/>
            <person name="Puiu D."/>
            <person name="Shetty J."/>
            <person name="Stajich J.E."/>
            <person name="Tripathy S."/>
            <person name="Wawra S."/>
            <person name="van West P."/>
            <person name="Whitty B.R."/>
            <person name="Coutinho P.M."/>
            <person name="Henrissat B."/>
            <person name="Martin F."/>
            <person name="Thomas P.D."/>
            <person name="Tyler B.M."/>
            <person name="De Vries R.P."/>
            <person name="Kamoun S."/>
            <person name="Yandell M."/>
            <person name="Tisserat N."/>
            <person name="Buell C.R."/>
        </authorList>
    </citation>
    <scope>NUCLEOTIDE SEQUENCE</scope>
    <source>
        <strain evidence="7">DAOM:BR144</strain>
    </source>
</reference>
<evidence type="ECO:0000256" key="3">
    <source>
        <dbReference type="ARBA" id="ARBA00023157"/>
    </source>
</evidence>
<dbReference type="GO" id="GO:0006508">
    <property type="term" value="P:proteolysis"/>
    <property type="evidence" value="ECO:0007669"/>
    <property type="project" value="InterPro"/>
</dbReference>
<dbReference type="InterPro" id="IPR000254">
    <property type="entry name" value="CBD"/>
</dbReference>
<dbReference type="HOGENOM" id="CLU_1323944_0_0_1"/>
<evidence type="ECO:0000313" key="7">
    <source>
        <dbReference type="Proteomes" id="UP000019132"/>
    </source>
</evidence>
<proteinExistence type="predicted"/>
<dbReference type="PANTHER" id="PTHR33946">
    <property type="match status" value="1"/>
</dbReference>
<dbReference type="SMART" id="SM00236">
    <property type="entry name" value="fCBD"/>
    <property type="match status" value="1"/>
</dbReference>
<keyword evidence="1" id="KW-0732">Signal</keyword>
<evidence type="ECO:0000313" key="6">
    <source>
        <dbReference type="EnsemblProtists" id="PYU1_T007714"/>
    </source>
</evidence>
<dbReference type="Gene3D" id="3.50.4.10">
    <property type="entry name" value="Hepatocyte Growth Factor"/>
    <property type="match status" value="1"/>
</dbReference>
<feature type="domain" description="CBM1" evidence="5">
    <location>
        <begin position="140"/>
        <end position="171"/>
    </location>
</feature>
<dbReference type="SMART" id="SM00223">
    <property type="entry name" value="APPLE"/>
    <property type="match status" value="1"/>
</dbReference>
<keyword evidence="3" id="KW-1015">Disulfide bond</keyword>
<evidence type="ECO:0000259" key="4">
    <source>
        <dbReference type="SMART" id="SM00223"/>
    </source>
</evidence>
<protein>
    <recommendedName>
        <fullName evidence="8">Apple domain-containing protein</fullName>
    </recommendedName>
</protein>
<reference evidence="7" key="2">
    <citation type="submission" date="2010-04" db="EMBL/GenBank/DDBJ databases">
        <authorList>
            <person name="Buell R."/>
            <person name="Hamilton J."/>
            <person name="Hostetler J."/>
        </authorList>
    </citation>
    <scope>NUCLEOTIDE SEQUENCE [LARGE SCALE GENOMIC DNA]</scope>
    <source>
        <strain evidence="7">DAOM:BR144</strain>
    </source>
</reference>
<name>K3WRX0_GLOUD</name>
<keyword evidence="2" id="KW-0677">Repeat</keyword>
<dbReference type="PANTHER" id="PTHR33946:SF4">
    <property type="entry name" value="COAGULATION FACTOR XI"/>
    <property type="match status" value="1"/>
</dbReference>
<dbReference type="Pfam" id="PF14295">
    <property type="entry name" value="PAN_4"/>
    <property type="match status" value="2"/>
</dbReference>
<evidence type="ECO:0008006" key="8">
    <source>
        <dbReference type="Google" id="ProtNLM"/>
    </source>
</evidence>
<organism evidence="6 7">
    <name type="scientific">Globisporangium ultimum (strain ATCC 200006 / CBS 805.95 / DAOM BR144)</name>
    <name type="common">Pythium ultimum</name>
    <dbReference type="NCBI Taxonomy" id="431595"/>
    <lineage>
        <taxon>Eukaryota</taxon>
        <taxon>Sar</taxon>
        <taxon>Stramenopiles</taxon>
        <taxon>Oomycota</taxon>
        <taxon>Peronosporomycetes</taxon>
        <taxon>Pythiales</taxon>
        <taxon>Pythiaceae</taxon>
        <taxon>Globisporangium</taxon>
    </lineage>
</organism>
<dbReference type="AlphaFoldDB" id="K3WRX0"/>
<evidence type="ECO:0000256" key="1">
    <source>
        <dbReference type="ARBA" id="ARBA00022729"/>
    </source>
</evidence>
<dbReference type="Proteomes" id="UP000019132">
    <property type="component" value="Unassembled WGS sequence"/>
</dbReference>
<sequence>CKAYTFVNYNKDGRTACYLKKGTGDKRSLPSAVSAVVVPPTAAPQASIAMVLNAVRPCRPVPQQCEAQQVGVDFYGDDISTIYGILPAECCAKCADTAGCKAYTFVNFNSDRGTGNMRALVGAVSAEFLNLKPEPTCATPPYGSCRDSRGAKCCPSGAYCQPWNRDFYQCMHLPVQYLQQLMGVDFYGNGIATFYGSSQKHAVQNTRRPLAAR</sequence>
<accession>K3WRX0</accession>
<dbReference type="GO" id="GO:0005975">
    <property type="term" value="P:carbohydrate metabolic process"/>
    <property type="evidence" value="ECO:0007669"/>
    <property type="project" value="InterPro"/>
</dbReference>
<dbReference type="EMBL" id="GL376585">
    <property type="status" value="NOT_ANNOTATED_CDS"/>
    <property type="molecule type" value="Genomic_DNA"/>
</dbReference>
<keyword evidence="7" id="KW-1185">Reference proteome</keyword>
<feature type="domain" description="Apple" evidence="4">
    <location>
        <begin position="65"/>
        <end position="126"/>
    </location>
</feature>
<evidence type="ECO:0000256" key="2">
    <source>
        <dbReference type="ARBA" id="ARBA00022737"/>
    </source>
</evidence>
<dbReference type="GO" id="GO:0005576">
    <property type="term" value="C:extracellular region"/>
    <property type="evidence" value="ECO:0007669"/>
    <property type="project" value="InterPro"/>
</dbReference>
<dbReference type="GO" id="GO:0030248">
    <property type="term" value="F:cellulose binding"/>
    <property type="evidence" value="ECO:0007669"/>
    <property type="project" value="InterPro"/>
</dbReference>
<dbReference type="InParanoid" id="K3WRX0"/>
<dbReference type="EnsemblProtists" id="PYU1_T007714">
    <property type="protein sequence ID" value="PYU1_T007714"/>
    <property type="gene ID" value="PYU1_G007698"/>
</dbReference>
<dbReference type="InterPro" id="IPR003609">
    <property type="entry name" value="Pan_app"/>
</dbReference>
<dbReference type="InterPro" id="IPR000177">
    <property type="entry name" value="Apple"/>
</dbReference>